<dbReference type="Proteomes" id="UP000441609">
    <property type="component" value="Unassembled WGS sequence"/>
</dbReference>
<name>A0A9Q4MWC7_PARDI</name>
<feature type="domain" description="Bro-N" evidence="1">
    <location>
        <begin position="1"/>
        <end position="106"/>
    </location>
</feature>
<evidence type="ECO:0000313" key="2">
    <source>
        <dbReference type="EMBL" id="MSB76491.1"/>
    </source>
</evidence>
<feature type="non-terminal residue" evidence="2">
    <location>
        <position position="120"/>
    </location>
</feature>
<dbReference type="PANTHER" id="PTHR36180:SF2">
    <property type="entry name" value="BRO FAMILY PROTEIN"/>
    <property type="match status" value="1"/>
</dbReference>
<proteinExistence type="predicted"/>
<accession>A0A9Q4MWC7</accession>
<dbReference type="EMBL" id="WKMO01000188">
    <property type="protein sequence ID" value="MSB76491.1"/>
    <property type="molecule type" value="Genomic_DNA"/>
</dbReference>
<dbReference type="InterPro" id="IPR003497">
    <property type="entry name" value="BRO_N_domain"/>
</dbReference>
<dbReference type="PANTHER" id="PTHR36180">
    <property type="entry name" value="DNA-BINDING PROTEIN-RELATED-RELATED"/>
    <property type="match status" value="1"/>
</dbReference>
<dbReference type="SMART" id="SM01040">
    <property type="entry name" value="Bro-N"/>
    <property type="match status" value="1"/>
</dbReference>
<evidence type="ECO:0000259" key="1">
    <source>
        <dbReference type="PROSITE" id="PS51750"/>
    </source>
</evidence>
<protein>
    <submittedName>
        <fullName evidence="2">Toxin Bro</fullName>
    </submittedName>
</protein>
<dbReference type="PROSITE" id="PS51750">
    <property type="entry name" value="BRO_N"/>
    <property type="match status" value="1"/>
</dbReference>
<dbReference type="AlphaFoldDB" id="A0A9Q4MWC7"/>
<dbReference type="RefSeq" id="WP_262886417.1">
    <property type="nucleotide sequence ID" value="NZ_WKMO01000188.1"/>
</dbReference>
<organism evidence="2 3">
    <name type="scientific">Parabacteroides distasonis</name>
    <dbReference type="NCBI Taxonomy" id="823"/>
    <lineage>
        <taxon>Bacteria</taxon>
        <taxon>Pseudomonadati</taxon>
        <taxon>Bacteroidota</taxon>
        <taxon>Bacteroidia</taxon>
        <taxon>Bacteroidales</taxon>
        <taxon>Tannerellaceae</taxon>
        <taxon>Parabacteroides</taxon>
    </lineage>
</organism>
<sequence length="120" mass="13480">MNKVSIFEHPEFGRIRTLEIDGKIWFCASDVAAALGYSNPRDAVVRHCKPMGVVVYDTPTRSAVQKIKYISEGNVYRLIAGSKLPSAEKFESWIFDELVPETLKNGGYLLKKNGETDNEL</sequence>
<evidence type="ECO:0000313" key="3">
    <source>
        <dbReference type="Proteomes" id="UP000441609"/>
    </source>
</evidence>
<comment type="caution">
    <text evidence="2">The sequence shown here is derived from an EMBL/GenBank/DDBJ whole genome shotgun (WGS) entry which is preliminary data.</text>
</comment>
<dbReference type="Pfam" id="PF02498">
    <property type="entry name" value="Bro-N"/>
    <property type="match status" value="1"/>
</dbReference>
<reference evidence="2 3" key="1">
    <citation type="journal article" date="2019" name="Nat. Med.">
        <title>A library of human gut bacterial isolates paired with longitudinal multiomics data enables mechanistic microbiome research.</title>
        <authorList>
            <person name="Poyet M."/>
            <person name="Groussin M."/>
            <person name="Gibbons S.M."/>
            <person name="Avila-Pacheco J."/>
            <person name="Jiang X."/>
            <person name="Kearney S.M."/>
            <person name="Perrotta A.R."/>
            <person name="Berdy B."/>
            <person name="Zhao S."/>
            <person name="Lieberman T.D."/>
            <person name="Swanson P.K."/>
            <person name="Smith M."/>
            <person name="Roesemann S."/>
            <person name="Alexander J.E."/>
            <person name="Rich S.A."/>
            <person name="Livny J."/>
            <person name="Vlamakis H."/>
            <person name="Clish C."/>
            <person name="Bullock K."/>
            <person name="Deik A."/>
            <person name="Scott J."/>
            <person name="Pierce K.A."/>
            <person name="Xavier R.J."/>
            <person name="Alm E.J."/>
        </authorList>
    </citation>
    <scope>NUCLEOTIDE SEQUENCE [LARGE SCALE GENOMIC DNA]</scope>
    <source>
        <strain evidence="2 3">BIOML-A20</strain>
    </source>
</reference>
<gene>
    <name evidence="2" type="ORF">GKD70_24975</name>
</gene>